<reference evidence="2" key="1">
    <citation type="journal article" date="2020" name="Stud. Mycol.">
        <title>101 Dothideomycetes genomes: a test case for predicting lifestyles and emergence of pathogens.</title>
        <authorList>
            <person name="Haridas S."/>
            <person name="Albert R."/>
            <person name="Binder M."/>
            <person name="Bloem J."/>
            <person name="Labutti K."/>
            <person name="Salamov A."/>
            <person name="Andreopoulos B."/>
            <person name="Baker S."/>
            <person name="Barry K."/>
            <person name="Bills G."/>
            <person name="Bluhm B."/>
            <person name="Cannon C."/>
            <person name="Castanera R."/>
            <person name="Culley D."/>
            <person name="Daum C."/>
            <person name="Ezra D."/>
            <person name="Gonzalez J."/>
            <person name="Henrissat B."/>
            <person name="Kuo A."/>
            <person name="Liang C."/>
            <person name="Lipzen A."/>
            <person name="Lutzoni F."/>
            <person name="Magnuson J."/>
            <person name="Mondo S."/>
            <person name="Nolan M."/>
            <person name="Ohm R."/>
            <person name="Pangilinan J."/>
            <person name="Park H.-J."/>
            <person name="Ramirez L."/>
            <person name="Alfaro M."/>
            <person name="Sun H."/>
            <person name="Tritt A."/>
            <person name="Yoshinaga Y."/>
            <person name="Zwiers L.-H."/>
            <person name="Turgeon B."/>
            <person name="Goodwin S."/>
            <person name="Spatafora J."/>
            <person name="Crous P."/>
            <person name="Grigoriev I."/>
        </authorList>
    </citation>
    <scope>NUCLEOTIDE SEQUENCE</scope>
    <source>
        <strain evidence="2">CBS 122367</strain>
    </source>
</reference>
<dbReference type="EMBL" id="MU005571">
    <property type="protein sequence ID" value="KAF2690235.1"/>
    <property type="molecule type" value="Genomic_DNA"/>
</dbReference>
<gene>
    <name evidence="2" type="ORF">K458DRAFT_459302</name>
</gene>
<organism evidence="2 3">
    <name type="scientific">Lentithecium fluviatile CBS 122367</name>
    <dbReference type="NCBI Taxonomy" id="1168545"/>
    <lineage>
        <taxon>Eukaryota</taxon>
        <taxon>Fungi</taxon>
        <taxon>Dikarya</taxon>
        <taxon>Ascomycota</taxon>
        <taxon>Pezizomycotina</taxon>
        <taxon>Dothideomycetes</taxon>
        <taxon>Pleosporomycetidae</taxon>
        <taxon>Pleosporales</taxon>
        <taxon>Massarineae</taxon>
        <taxon>Lentitheciaceae</taxon>
        <taxon>Lentithecium</taxon>
    </lineage>
</organism>
<keyword evidence="3" id="KW-1185">Reference proteome</keyword>
<protein>
    <submittedName>
        <fullName evidence="2">Uncharacterized protein</fullName>
    </submittedName>
</protein>
<sequence length="291" mass="33320">MLTNLPRLGSYVPSNAESSSSAQLQENETNKQMDPGRQSKSYEELFHLGYKQLVDRVYDEEKTRHHPLVLKCQLSEFREICVPVLLSMERDALLGVVSRSLPKMFKHGNENLDNLYGSTSKSNSAWLARANGTAPAIYAMYYVDNNGDPLLLKHKMKIVMLIRTLWHPQYSFHSFILAYLAEPKEPVFAEIILTALAEAYVDLYTGLCIYQAGMNNTTGKMNHSSASNVNALWRESEEWRQDNTPFLENLKILSEQDDERTSLQEAREAELDKQIAELRKELEPYEPNLDP</sequence>
<dbReference type="Proteomes" id="UP000799291">
    <property type="component" value="Unassembled WGS sequence"/>
</dbReference>
<proteinExistence type="predicted"/>
<feature type="compositionally biased region" description="Polar residues" evidence="1">
    <location>
        <begin position="12"/>
        <end position="32"/>
    </location>
</feature>
<accession>A0A6G1JJ95</accession>
<evidence type="ECO:0000313" key="3">
    <source>
        <dbReference type="Proteomes" id="UP000799291"/>
    </source>
</evidence>
<evidence type="ECO:0000313" key="2">
    <source>
        <dbReference type="EMBL" id="KAF2690235.1"/>
    </source>
</evidence>
<evidence type="ECO:0000256" key="1">
    <source>
        <dbReference type="SAM" id="MobiDB-lite"/>
    </source>
</evidence>
<dbReference type="AlphaFoldDB" id="A0A6G1JJ95"/>
<feature type="region of interest" description="Disordered" evidence="1">
    <location>
        <begin position="1"/>
        <end position="38"/>
    </location>
</feature>
<name>A0A6G1JJ95_9PLEO</name>